<comment type="caution">
    <text evidence="16">The sequence shown here is derived from an EMBL/GenBank/DDBJ whole genome shotgun (WGS) entry which is preliminary data.</text>
</comment>
<evidence type="ECO:0000256" key="5">
    <source>
        <dbReference type="ARBA" id="ARBA00022692"/>
    </source>
</evidence>
<dbReference type="Proteomes" id="UP001524547">
    <property type="component" value="Unassembled WGS sequence"/>
</dbReference>
<keyword evidence="17" id="KW-1185">Reference proteome</keyword>
<evidence type="ECO:0000256" key="4">
    <source>
        <dbReference type="ARBA" id="ARBA00022519"/>
    </source>
</evidence>
<dbReference type="Gene3D" id="1.10.4030.10">
    <property type="entry name" value="Porin chaperone SurA, peptide-binding domain"/>
    <property type="match status" value="1"/>
</dbReference>
<evidence type="ECO:0000256" key="10">
    <source>
        <dbReference type="ARBA" id="ARBA00031484"/>
    </source>
</evidence>
<evidence type="ECO:0000256" key="8">
    <source>
        <dbReference type="ARBA" id="ARBA00023186"/>
    </source>
</evidence>
<keyword evidence="7" id="KW-0472">Membrane</keyword>
<evidence type="ECO:0000313" key="17">
    <source>
        <dbReference type="Proteomes" id="UP001524547"/>
    </source>
</evidence>
<evidence type="ECO:0000256" key="11">
    <source>
        <dbReference type="ARBA" id="ARBA00038408"/>
    </source>
</evidence>
<dbReference type="InterPro" id="IPR000297">
    <property type="entry name" value="PPIase_PpiC"/>
</dbReference>
<dbReference type="Gene3D" id="3.10.50.40">
    <property type="match status" value="1"/>
</dbReference>
<evidence type="ECO:0000256" key="14">
    <source>
        <dbReference type="SAM" id="MobiDB-lite"/>
    </source>
</evidence>
<feature type="region of interest" description="Disordered" evidence="14">
    <location>
        <begin position="625"/>
        <end position="648"/>
    </location>
</feature>
<evidence type="ECO:0000256" key="9">
    <source>
        <dbReference type="ARBA" id="ARBA00030642"/>
    </source>
</evidence>
<dbReference type="SUPFAM" id="SSF54534">
    <property type="entry name" value="FKBP-like"/>
    <property type="match status" value="1"/>
</dbReference>
<sequence length="648" mass="70121">MLAFLRRLFVGSWAGRILALLIFLSFAAWGVGDFITGLGRNNANNVATVGDRHVSADDFERAYRNNLAQVAQSQNGRDADPQALPYGEKREIAAQALQRLVLQAVVAEAAARNGLMVPDKVVRDTVFGLKEFQGTDGRFDRSLFDSRLRAAGLTEDRLIDLIRQQTAADGLVEPLRAGARASDELVRRAFDFGGETRVLDMVTFPVETQPTPAAPDEATLRRYYDNHKSRFQAPEYRHARVVLLSPATIARGADVSEADERKLYDELITQYKVPEKRSVQIMIAPDDAAARQVAEMWRGGAAWDRLQSANASSTPVALDDSTEAGIPSPELGKLAFAAPQGAVTGPTHTESGWVVLRVNKITPPVDRSFEQVRDELHDRIAQARARDDMSGRVQKLQDAIAGGGLDAIPTELGAVAAQGTLDAQGFTPDREPAPLPGSDAIRNALIARIFAVRQNDAPTLQQGPEDSWFAVSVDKITPPAPQSFDVARPQVLAAWTDEARRRAAETQAAALYAQANDTKNGGLAAVAATRPDLKRGISVRRNGSPDVPQRLSQIVFSLKPGESTMVDDTTGFIVATLTAIRHPDPATDKLGYDRTRQALDRAVGDDIELSYVGWLRDRMKPSIDPRAIDRMVGPATGGEGGASDGNGS</sequence>
<dbReference type="EMBL" id="JAMZEJ010000003">
    <property type="protein sequence ID" value="MCQ8240232.1"/>
    <property type="molecule type" value="Genomic_DNA"/>
</dbReference>
<accession>A0ABT1VV66</accession>
<evidence type="ECO:0000256" key="3">
    <source>
        <dbReference type="ARBA" id="ARBA00022475"/>
    </source>
</evidence>
<organism evidence="16 17">
    <name type="scientific">Rhizosaccharibacter radicis</name>
    <dbReference type="NCBI Taxonomy" id="2782605"/>
    <lineage>
        <taxon>Bacteria</taxon>
        <taxon>Pseudomonadati</taxon>
        <taxon>Pseudomonadota</taxon>
        <taxon>Alphaproteobacteria</taxon>
        <taxon>Acetobacterales</taxon>
        <taxon>Acetobacteraceae</taxon>
        <taxon>Rhizosaccharibacter</taxon>
    </lineage>
</organism>
<feature type="compositionally biased region" description="Gly residues" evidence="14">
    <location>
        <begin position="635"/>
        <end position="648"/>
    </location>
</feature>
<keyword evidence="8" id="KW-0143">Chaperone</keyword>
<dbReference type="PANTHER" id="PTHR47529:SF1">
    <property type="entry name" value="PERIPLASMIC CHAPERONE PPID"/>
    <property type="match status" value="1"/>
</dbReference>
<comment type="similarity">
    <text evidence="11">Belongs to the PpiD chaperone family.</text>
</comment>
<keyword evidence="6" id="KW-1133">Transmembrane helix</keyword>
<evidence type="ECO:0000259" key="15">
    <source>
        <dbReference type="Pfam" id="PF13145"/>
    </source>
</evidence>
<keyword evidence="3" id="KW-1003">Cell membrane</keyword>
<name>A0ABT1VV66_9PROT</name>
<comment type="subcellular location">
    <subcellularLocation>
        <location evidence="1">Cell inner membrane</location>
        <topology evidence="1">Single-pass type II membrane protein</topology>
        <orientation evidence="1">Periplasmic side</orientation>
    </subcellularLocation>
</comment>
<evidence type="ECO:0000256" key="2">
    <source>
        <dbReference type="ARBA" id="ARBA00018370"/>
    </source>
</evidence>
<proteinExistence type="inferred from homology"/>
<gene>
    <name evidence="16" type="ORF">NFI88_05170</name>
</gene>
<feature type="domain" description="PpiC" evidence="15">
    <location>
        <begin position="255"/>
        <end position="374"/>
    </location>
</feature>
<dbReference type="Pfam" id="PF13624">
    <property type="entry name" value="SurA_N_3"/>
    <property type="match status" value="1"/>
</dbReference>
<dbReference type="SUPFAM" id="SSF109998">
    <property type="entry name" value="Triger factor/SurA peptide-binding domain-like"/>
    <property type="match status" value="1"/>
</dbReference>
<dbReference type="RefSeq" id="WP_422918979.1">
    <property type="nucleotide sequence ID" value="NZ_JAMZEJ010000003.1"/>
</dbReference>
<protein>
    <recommendedName>
        <fullName evidence="2">Parvulin-like PPIase</fullName>
    </recommendedName>
    <alternativeName>
        <fullName evidence="9">Peptidyl-prolyl cis-trans isomerase plp</fullName>
    </alternativeName>
    <alternativeName>
        <fullName evidence="12">Periplasmic chaperone PpiD</fullName>
    </alternativeName>
    <alternativeName>
        <fullName evidence="13">Periplasmic folding chaperone</fullName>
    </alternativeName>
    <alternativeName>
        <fullName evidence="10">Rotamase plp</fullName>
    </alternativeName>
</protein>
<evidence type="ECO:0000256" key="12">
    <source>
        <dbReference type="ARBA" id="ARBA00040743"/>
    </source>
</evidence>
<evidence type="ECO:0000256" key="7">
    <source>
        <dbReference type="ARBA" id="ARBA00023136"/>
    </source>
</evidence>
<dbReference type="InterPro" id="IPR046357">
    <property type="entry name" value="PPIase_dom_sf"/>
</dbReference>
<keyword evidence="5" id="KW-0812">Transmembrane</keyword>
<keyword evidence="4" id="KW-0997">Cell inner membrane</keyword>
<evidence type="ECO:0000313" key="16">
    <source>
        <dbReference type="EMBL" id="MCQ8240232.1"/>
    </source>
</evidence>
<dbReference type="PANTHER" id="PTHR47529">
    <property type="entry name" value="PEPTIDYL-PROLYL CIS-TRANS ISOMERASE D"/>
    <property type="match status" value="1"/>
</dbReference>
<dbReference type="InterPro" id="IPR027304">
    <property type="entry name" value="Trigger_fact/SurA_dom_sf"/>
</dbReference>
<evidence type="ECO:0000256" key="6">
    <source>
        <dbReference type="ARBA" id="ARBA00022989"/>
    </source>
</evidence>
<evidence type="ECO:0000256" key="13">
    <source>
        <dbReference type="ARBA" id="ARBA00042775"/>
    </source>
</evidence>
<dbReference type="Pfam" id="PF13145">
    <property type="entry name" value="Rotamase_2"/>
    <property type="match status" value="1"/>
</dbReference>
<evidence type="ECO:0000256" key="1">
    <source>
        <dbReference type="ARBA" id="ARBA00004382"/>
    </source>
</evidence>
<dbReference type="InterPro" id="IPR052029">
    <property type="entry name" value="PpiD_chaperone"/>
</dbReference>
<reference evidence="16 17" key="1">
    <citation type="submission" date="2022-06" db="EMBL/GenBank/DDBJ databases">
        <title>Rhizosaccharibacter gen. nov. sp. nov. KSS12, endophytic bacteria isolated from sugarcane.</title>
        <authorList>
            <person name="Pitiwittayakul N."/>
        </authorList>
    </citation>
    <scope>NUCLEOTIDE SEQUENCE [LARGE SCALE GENOMIC DNA]</scope>
    <source>
        <strain evidence="16 17">KSS12</strain>
    </source>
</reference>